<keyword evidence="9" id="KW-1185">Reference proteome</keyword>
<evidence type="ECO:0000313" key="8">
    <source>
        <dbReference type="EMBL" id="QDO96115.1"/>
    </source>
</evidence>
<dbReference type="AlphaFoldDB" id="A0A516GXA2"/>
<evidence type="ECO:0000256" key="2">
    <source>
        <dbReference type="ARBA" id="ARBA00022694"/>
    </source>
</evidence>
<comment type="domain">
    <text evidence="6">The N-terminal region contains the highly conserved SGGXDS motif, predicted to be a P-loop motif involved in ATP binding.</text>
</comment>
<dbReference type="InterPro" id="IPR014729">
    <property type="entry name" value="Rossmann-like_a/b/a_fold"/>
</dbReference>
<dbReference type="HAMAP" id="MF_01161">
    <property type="entry name" value="tRNA_Ile_lys_synt"/>
    <property type="match status" value="1"/>
</dbReference>
<keyword evidence="6" id="KW-0963">Cytoplasm</keyword>
<dbReference type="KEGG" id="fer:FNB15_01940"/>
<dbReference type="NCBIfam" id="TIGR02432">
    <property type="entry name" value="lysidine_TilS_N"/>
    <property type="match status" value="1"/>
</dbReference>
<dbReference type="EMBL" id="CP041636">
    <property type="protein sequence ID" value="QDO96115.1"/>
    <property type="molecule type" value="Genomic_DNA"/>
</dbReference>
<evidence type="ECO:0000256" key="1">
    <source>
        <dbReference type="ARBA" id="ARBA00022598"/>
    </source>
</evidence>
<accession>A0A516GXA2</accession>
<evidence type="ECO:0000256" key="4">
    <source>
        <dbReference type="ARBA" id="ARBA00022840"/>
    </source>
</evidence>
<organism evidence="8 9">
    <name type="scientific">Ferrovibrio terrae</name>
    <dbReference type="NCBI Taxonomy" id="2594003"/>
    <lineage>
        <taxon>Bacteria</taxon>
        <taxon>Pseudomonadati</taxon>
        <taxon>Pseudomonadota</taxon>
        <taxon>Alphaproteobacteria</taxon>
        <taxon>Rhodospirillales</taxon>
        <taxon>Rhodospirillaceae</taxon>
        <taxon>Ferrovibrio</taxon>
    </lineage>
</organism>
<keyword evidence="3 6" id="KW-0547">Nucleotide-binding</keyword>
<dbReference type="GO" id="GO:0032267">
    <property type="term" value="F:tRNA(Ile)-lysidine synthase activity"/>
    <property type="evidence" value="ECO:0007669"/>
    <property type="project" value="UniProtKB-EC"/>
</dbReference>
<gene>
    <name evidence="6 8" type="primary">tilS</name>
    <name evidence="8" type="ORF">FNB15_01940</name>
</gene>
<dbReference type="GO" id="GO:0005737">
    <property type="term" value="C:cytoplasm"/>
    <property type="evidence" value="ECO:0007669"/>
    <property type="project" value="UniProtKB-SubCell"/>
</dbReference>
<reference evidence="8 9" key="1">
    <citation type="submission" date="2019-07" db="EMBL/GenBank/DDBJ databases">
        <title>Genome sequencing for Ferrovibrio sp. K5.</title>
        <authorList>
            <person name="Park S.-J."/>
        </authorList>
    </citation>
    <scope>NUCLEOTIDE SEQUENCE [LARGE SCALE GENOMIC DNA]</scope>
    <source>
        <strain evidence="8 9">K5</strain>
    </source>
</reference>
<keyword evidence="1 6" id="KW-0436">Ligase</keyword>
<dbReference type="GO" id="GO:0006400">
    <property type="term" value="P:tRNA modification"/>
    <property type="evidence" value="ECO:0007669"/>
    <property type="project" value="UniProtKB-UniRule"/>
</dbReference>
<keyword evidence="4 6" id="KW-0067">ATP-binding</keyword>
<feature type="binding site" evidence="6">
    <location>
        <begin position="33"/>
        <end position="38"/>
    </location>
    <ligand>
        <name>ATP</name>
        <dbReference type="ChEBI" id="CHEBI:30616"/>
    </ligand>
</feature>
<dbReference type="OrthoDB" id="9807403at2"/>
<comment type="function">
    <text evidence="6">Ligates lysine onto the cytidine present at position 34 of the AUA codon-specific tRNA(Ile) that contains the anticodon CAU, in an ATP-dependent manner. Cytidine is converted to lysidine, thus changing the amino acid specificity of the tRNA from methionine to isoleucine.</text>
</comment>
<dbReference type="SUPFAM" id="SSF52402">
    <property type="entry name" value="Adenine nucleotide alpha hydrolases-like"/>
    <property type="match status" value="1"/>
</dbReference>
<dbReference type="EC" id="6.3.4.19" evidence="6"/>
<feature type="domain" description="tRNA(Ile)-lysidine/2-thiocytidine synthase N-terminal" evidence="7">
    <location>
        <begin position="28"/>
        <end position="208"/>
    </location>
</feature>
<dbReference type="InterPro" id="IPR012795">
    <property type="entry name" value="tRNA_Ile_lys_synt_N"/>
</dbReference>
<evidence type="ECO:0000313" key="9">
    <source>
        <dbReference type="Proteomes" id="UP000317496"/>
    </source>
</evidence>
<comment type="similarity">
    <text evidence="6">Belongs to the tRNA(Ile)-lysidine synthase family.</text>
</comment>
<dbReference type="RefSeq" id="WP_144067096.1">
    <property type="nucleotide sequence ID" value="NZ_CP041636.1"/>
</dbReference>
<comment type="subcellular location">
    <subcellularLocation>
        <location evidence="6">Cytoplasm</location>
    </subcellularLocation>
</comment>
<name>A0A516GXA2_9PROT</name>
<evidence type="ECO:0000256" key="5">
    <source>
        <dbReference type="ARBA" id="ARBA00048539"/>
    </source>
</evidence>
<protein>
    <recommendedName>
        <fullName evidence="6">tRNA(Ile)-lysidine synthase</fullName>
        <ecNumber evidence="6">6.3.4.19</ecNumber>
    </recommendedName>
    <alternativeName>
        <fullName evidence="6">tRNA(Ile)-2-lysyl-cytidine synthase</fullName>
    </alternativeName>
    <alternativeName>
        <fullName evidence="6">tRNA(Ile)-lysidine synthetase</fullName>
    </alternativeName>
</protein>
<evidence type="ECO:0000256" key="3">
    <source>
        <dbReference type="ARBA" id="ARBA00022741"/>
    </source>
</evidence>
<comment type="catalytic activity">
    <reaction evidence="5 6">
        <text>cytidine(34) in tRNA(Ile2) + L-lysine + ATP = lysidine(34) in tRNA(Ile2) + AMP + diphosphate + H(+)</text>
        <dbReference type="Rhea" id="RHEA:43744"/>
        <dbReference type="Rhea" id="RHEA-COMP:10625"/>
        <dbReference type="Rhea" id="RHEA-COMP:10670"/>
        <dbReference type="ChEBI" id="CHEBI:15378"/>
        <dbReference type="ChEBI" id="CHEBI:30616"/>
        <dbReference type="ChEBI" id="CHEBI:32551"/>
        <dbReference type="ChEBI" id="CHEBI:33019"/>
        <dbReference type="ChEBI" id="CHEBI:82748"/>
        <dbReference type="ChEBI" id="CHEBI:83665"/>
        <dbReference type="ChEBI" id="CHEBI:456215"/>
        <dbReference type="EC" id="6.3.4.19"/>
    </reaction>
</comment>
<dbReference type="PANTHER" id="PTHR43033:SF1">
    <property type="entry name" value="TRNA(ILE)-LYSIDINE SYNTHASE-RELATED"/>
    <property type="match status" value="1"/>
</dbReference>
<dbReference type="Pfam" id="PF01171">
    <property type="entry name" value="ATP_bind_3"/>
    <property type="match status" value="1"/>
</dbReference>
<dbReference type="InterPro" id="IPR012094">
    <property type="entry name" value="tRNA_Ile_lys_synt"/>
</dbReference>
<evidence type="ECO:0000256" key="6">
    <source>
        <dbReference type="HAMAP-Rule" id="MF_01161"/>
    </source>
</evidence>
<keyword evidence="2 6" id="KW-0819">tRNA processing</keyword>
<proteinExistence type="inferred from homology"/>
<evidence type="ECO:0000259" key="7">
    <source>
        <dbReference type="Pfam" id="PF01171"/>
    </source>
</evidence>
<sequence>MTAAGAVGAAEFDRCLRPLLADDKPAALAVAVSGGADSVALALLTADWASKRRIAVLPLIVDHRLRPESTKESRHVAGLLRKTGLTPKILTWDAKTKPTANRQALARDARYALLAEECARQGIRHLLLAHHRDDQAETLLLRALRGSGIDGLAAMQPRSLRGDSLILLRPLLDLPKARLVATLNKRKQAWVEDPSNANASFQRVRVRAALDLLSDNDAAHRAELVQHLAQTARNFARTRALLDAAAYDLLHASVQLTPAGCAWLDPAGLIAAEDELALRALVKLLGAIGGISVPPRLDGLQRLLEALRSGKSLPLTLHRCLLTRIKGEARLLVCREARYLPPAQPLTAMLWDGRFRIAVAKPVRGVSIAPLGRDTLPAAATLALPKVAWPALPALRRADGRLLAVPGLGWGQMPANVTISFQPALPAAFPA</sequence>
<dbReference type="CDD" id="cd01992">
    <property type="entry name" value="TilS_N"/>
    <property type="match status" value="1"/>
</dbReference>
<dbReference type="Proteomes" id="UP000317496">
    <property type="component" value="Chromosome"/>
</dbReference>
<dbReference type="InterPro" id="IPR011063">
    <property type="entry name" value="TilS/TtcA_N"/>
</dbReference>
<dbReference type="PANTHER" id="PTHR43033">
    <property type="entry name" value="TRNA(ILE)-LYSIDINE SYNTHASE-RELATED"/>
    <property type="match status" value="1"/>
</dbReference>
<dbReference type="Gene3D" id="3.40.50.620">
    <property type="entry name" value="HUPs"/>
    <property type="match status" value="1"/>
</dbReference>
<dbReference type="GO" id="GO:0005524">
    <property type="term" value="F:ATP binding"/>
    <property type="evidence" value="ECO:0007669"/>
    <property type="project" value="UniProtKB-UniRule"/>
</dbReference>